<dbReference type="AlphaFoldDB" id="R7QTY9"/>
<keyword evidence="3" id="KW-1185">Reference proteome</keyword>
<dbReference type="GeneID" id="17318973"/>
<organism evidence="2 3">
    <name type="scientific">Chondrus crispus</name>
    <name type="common">Carrageen Irish moss</name>
    <name type="synonym">Polymorpha crispa</name>
    <dbReference type="NCBI Taxonomy" id="2769"/>
    <lineage>
        <taxon>Eukaryota</taxon>
        <taxon>Rhodophyta</taxon>
        <taxon>Florideophyceae</taxon>
        <taxon>Rhodymeniophycidae</taxon>
        <taxon>Gigartinales</taxon>
        <taxon>Gigartinaceae</taxon>
        <taxon>Chondrus</taxon>
    </lineage>
</organism>
<evidence type="ECO:0000313" key="3">
    <source>
        <dbReference type="Proteomes" id="UP000012073"/>
    </source>
</evidence>
<feature type="region of interest" description="Disordered" evidence="1">
    <location>
        <begin position="39"/>
        <end position="61"/>
    </location>
</feature>
<reference evidence="3" key="1">
    <citation type="journal article" date="2013" name="Proc. Natl. Acad. Sci. U.S.A.">
        <title>Genome structure and metabolic features in the red seaweed Chondrus crispus shed light on evolution of the Archaeplastida.</title>
        <authorList>
            <person name="Collen J."/>
            <person name="Porcel B."/>
            <person name="Carre W."/>
            <person name="Ball S.G."/>
            <person name="Chaparro C."/>
            <person name="Tonon T."/>
            <person name="Barbeyron T."/>
            <person name="Michel G."/>
            <person name="Noel B."/>
            <person name="Valentin K."/>
            <person name="Elias M."/>
            <person name="Artiguenave F."/>
            <person name="Arun A."/>
            <person name="Aury J.M."/>
            <person name="Barbosa-Neto J.F."/>
            <person name="Bothwell J.H."/>
            <person name="Bouget F.Y."/>
            <person name="Brillet L."/>
            <person name="Cabello-Hurtado F."/>
            <person name="Capella-Gutierrez S."/>
            <person name="Charrier B."/>
            <person name="Cladiere L."/>
            <person name="Cock J.M."/>
            <person name="Coelho S.M."/>
            <person name="Colleoni C."/>
            <person name="Czjzek M."/>
            <person name="Da Silva C."/>
            <person name="Delage L."/>
            <person name="Denoeud F."/>
            <person name="Deschamps P."/>
            <person name="Dittami S.M."/>
            <person name="Gabaldon T."/>
            <person name="Gachon C.M."/>
            <person name="Groisillier A."/>
            <person name="Herve C."/>
            <person name="Jabbari K."/>
            <person name="Katinka M."/>
            <person name="Kloareg B."/>
            <person name="Kowalczyk N."/>
            <person name="Labadie K."/>
            <person name="Leblanc C."/>
            <person name="Lopez P.J."/>
            <person name="McLachlan D.H."/>
            <person name="Meslet-Cladiere L."/>
            <person name="Moustafa A."/>
            <person name="Nehr Z."/>
            <person name="Nyvall Collen P."/>
            <person name="Panaud O."/>
            <person name="Partensky F."/>
            <person name="Poulain J."/>
            <person name="Rensing S.A."/>
            <person name="Rousvoal S."/>
            <person name="Samson G."/>
            <person name="Symeonidi A."/>
            <person name="Weissenbach J."/>
            <person name="Zambounis A."/>
            <person name="Wincker P."/>
            <person name="Boyen C."/>
        </authorList>
    </citation>
    <scope>NUCLEOTIDE SEQUENCE [LARGE SCALE GENOMIC DNA]</scope>
    <source>
        <strain evidence="3">cv. Stackhouse</strain>
    </source>
</reference>
<protein>
    <submittedName>
        <fullName evidence="2">Uncharacterized protein</fullName>
    </submittedName>
</protein>
<evidence type="ECO:0000313" key="2">
    <source>
        <dbReference type="EMBL" id="CDF40956.1"/>
    </source>
</evidence>
<sequence>MILDDAWRNVDDRPSLSYTRRITNGSRCLALIRPSSCTSTVTAENTDGGDETRLSSHNPHC</sequence>
<dbReference type="EMBL" id="HG002285">
    <property type="protein sequence ID" value="CDF40956.1"/>
    <property type="molecule type" value="Genomic_DNA"/>
</dbReference>
<name>R7QTY9_CHOCR</name>
<dbReference type="Proteomes" id="UP000012073">
    <property type="component" value="Unassembled WGS sequence"/>
</dbReference>
<proteinExistence type="predicted"/>
<accession>R7QTY9</accession>
<evidence type="ECO:0000256" key="1">
    <source>
        <dbReference type="SAM" id="MobiDB-lite"/>
    </source>
</evidence>
<dbReference type="Gramene" id="CDF40956">
    <property type="protein sequence ID" value="CDF40956"/>
    <property type="gene ID" value="CHC_T00007548001"/>
</dbReference>
<gene>
    <name evidence="2" type="ORF">CHC_T00007548001</name>
</gene>
<dbReference type="RefSeq" id="XP_005711250.1">
    <property type="nucleotide sequence ID" value="XM_005711193.1"/>
</dbReference>
<dbReference type="KEGG" id="ccp:CHC_T00007548001"/>